<dbReference type="EMBL" id="CAJVPV010000169">
    <property type="protein sequence ID" value="CAG8445418.1"/>
    <property type="molecule type" value="Genomic_DNA"/>
</dbReference>
<sequence>MPLSKSKKVSGPGKAIIRDRFKESSRSKNGDTILHTTELSDDASWKKLQSITQQRDLDEFLTTAQLAGTQFTAEKLNIKIVTNSYQNPFLLSADKEKETLERHEANKERLVIPRRPRWDKFTTPAQLEINERNAFLQWRRDLAHLQEQNEFLLTPFERNIEVWRQLWRVIERSDLIVQIVDARNPLFFRSTDLEKYVKEVSDKKKNLLLINKADLLTTHQRRIWADYLDSQGIKYTFFSATLAHERDEQEQLEPKVAEKENMELSDDLRRDSKSTKVMDKSEETIDLLDEKGTRENVIKTSDDIISNKQKDSVISSESNTFESASSDDIIKDLNYEDSIDSRIRICSKNDLISLLVAEASESKELSDQDQKLTVGLVGYPNVGKSSTINALVGEKRVSVSSTPGKTKHFQTIQLTPLLILCDCPGLVFPNFATTNADMVCNGVLPIDQLREHTGPATLVAQRIPKSVIEAIYGIKIKTMPMDEGGTGVPTAGELLVAYAASRGFTKSGHGNLDESRAARYILKDYVNGKLLFCHPPPIGIPKEEFNAEIHDIKLYIKKKKLISTPEEMFIKDSDTVSELSVTASSTDSKSKMLDDTFFGNNKQLSGPRITGKFAFQGEFNRVKIYPINSTDDANNQVVGKKSHKRGKKNIKNRNAQGYNV</sequence>
<feature type="domain" description="CP-type G" evidence="7">
    <location>
        <begin position="163"/>
        <end position="429"/>
    </location>
</feature>
<evidence type="ECO:0000259" key="7">
    <source>
        <dbReference type="PROSITE" id="PS51721"/>
    </source>
</evidence>
<evidence type="ECO:0000256" key="2">
    <source>
        <dbReference type="ARBA" id="ARBA00022490"/>
    </source>
</evidence>
<dbReference type="CDD" id="cd01857">
    <property type="entry name" value="HSR1_MMR1"/>
    <property type="match status" value="1"/>
</dbReference>
<evidence type="ECO:0000313" key="8">
    <source>
        <dbReference type="EMBL" id="CAG8445418.1"/>
    </source>
</evidence>
<evidence type="ECO:0000256" key="6">
    <source>
        <dbReference type="SAM" id="MobiDB-lite"/>
    </source>
</evidence>
<feature type="compositionally biased region" description="Basic residues" evidence="6">
    <location>
        <begin position="640"/>
        <end position="651"/>
    </location>
</feature>
<dbReference type="PANTHER" id="PTHR45709">
    <property type="entry name" value="LARGE SUBUNIT GTPASE 1 HOMOLOG-RELATED"/>
    <property type="match status" value="1"/>
</dbReference>
<name>A0A9N8YSF4_9GLOM</name>
<proteinExistence type="predicted"/>
<keyword evidence="9" id="KW-1185">Reference proteome</keyword>
<accession>A0A9N8YSF4</accession>
<dbReference type="OrthoDB" id="61815at2759"/>
<reference evidence="8" key="1">
    <citation type="submission" date="2021-06" db="EMBL/GenBank/DDBJ databases">
        <authorList>
            <person name="Kallberg Y."/>
            <person name="Tangrot J."/>
            <person name="Rosling A."/>
        </authorList>
    </citation>
    <scope>NUCLEOTIDE SEQUENCE</scope>
    <source>
        <strain evidence="8">CL551</strain>
    </source>
</reference>
<comment type="caution">
    <text evidence="8">The sequence shown here is derived from an EMBL/GenBank/DDBJ whole genome shotgun (WGS) entry which is preliminary data.</text>
</comment>
<dbReference type="InterPro" id="IPR043358">
    <property type="entry name" value="GNL1-like"/>
</dbReference>
<comment type="subcellular location">
    <subcellularLocation>
        <location evidence="1">Cytoplasm</location>
    </subcellularLocation>
</comment>
<dbReference type="SUPFAM" id="SSF52540">
    <property type="entry name" value="P-loop containing nucleoside triphosphate hydrolases"/>
    <property type="match status" value="1"/>
</dbReference>
<dbReference type="GO" id="GO:0000054">
    <property type="term" value="P:ribosomal subunit export from nucleus"/>
    <property type="evidence" value="ECO:0007669"/>
    <property type="project" value="TreeGrafter"/>
</dbReference>
<evidence type="ECO:0000256" key="3">
    <source>
        <dbReference type="ARBA" id="ARBA00022741"/>
    </source>
</evidence>
<dbReference type="Gene3D" id="3.40.50.300">
    <property type="entry name" value="P-loop containing nucleotide triphosphate hydrolases"/>
    <property type="match status" value="1"/>
</dbReference>
<dbReference type="InterPro" id="IPR006073">
    <property type="entry name" value="GTP-bd"/>
</dbReference>
<dbReference type="GO" id="GO:0005829">
    <property type="term" value="C:cytosol"/>
    <property type="evidence" value="ECO:0007669"/>
    <property type="project" value="TreeGrafter"/>
</dbReference>
<dbReference type="AlphaFoldDB" id="A0A9N8YSF4"/>
<dbReference type="InterPro" id="IPR030378">
    <property type="entry name" value="G_CP_dom"/>
</dbReference>
<dbReference type="GO" id="GO:0003924">
    <property type="term" value="F:GTPase activity"/>
    <property type="evidence" value="ECO:0007669"/>
    <property type="project" value="InterPro"/>
</dbReference>
<dbReference type="PROSITE" id="PS51721">
    <property type="entry name" value="G_CP"/>
    <property type="match status" value="1"/>
</dbReference>
<keyword evidence="3" id="KW-0547">Nucleotide-binding</keyword>
<dbReference type="InterPro" id="IPR027417">
    <property type="entry name" value="P-loop_NTPase"/>
</dbReference>
<dbReference type="FunFam" id="3.40.50.300:FF:001151">
    <property type="entry name" value="Large subunit GTPase 1"/>
    <property type="match status" value="1"/>
</dbReference>
<evidence type="ECO:0000256" key="1">
    <source>
        <dbReference type="ARBA" id="ARBA00004496"/>
    </source>
</evidence>
<keyword evidence="4" id="KW-0378">Hydrolase</keyword>
<dbReference type="GO" id="GO:0005525">
    <property type="term" value="F:GTP binding"/>
    <property type="evidence" value="ECO:0007669"/>
    <property type="project" value="UniProtKB-KW"/>
</dbReference>
<dbReference type="PANTHER" id="PTHR45709:SF2">
    <property type="entry name" value="LARGE SUBUNIT GTPASE 1 HOMOLOG"/>
    <property type="match status" value="1"/>
</dbReference>
<gene>
    <name evidence="8" type="ORF">AMORRO_LOCUS577</name>
</gene>
<evidence type="ECO:0000256" key="5">
    <source>
        <dbReference type="ARBA" id="ARBA00023134"/>
    </source>
</evidence>
<keyword evidence="5" id="KW-0342">GTP-binding</keyword>
<dbReference type="Pfam" id="PF01926">
    <property type="entry name" value="MMR_HSR1"/>
    <property type="match status" value="1"/>
</dbReference>
<organism evidence="8 9">
    <name type="scientific">Acaulospora morrowiae</name>
    <dbReference type="NCBI Taxonomy" id="94023"/>
    <lineage>
        <taxon>Eukaryota</taxon>
        <taxon>Fungi</taxon>
        <taxon>Fungi incertae sedis</taxon>
        <taxon>Mucoromycota</taxon>
        <taxon>Glomeromycotina</taxon>
        <taxon>Glomeromycetes</taxon>
        <taxon>Diversisporales</taxon>
        <taxon>Acaulosporaceae</taxon>
        <taxon>Acaulospora</taxon>
    </lineage>
</organism>
<evidence type="ECO:0000256" key="4">
    <source>
        <dbReference type="ARBA" id="ARBA00022801"/>
    </source>
</evidence>
<evidence type="ECO:0000313" key="9">
    <source>
        <dbReference type="Proteomes" id="UP000789342"/>
    </source>
</evidence>
<protein>
    <submittedName>
        <fullName evidence="8">17718_t:CDS:1</fullName>
    </submittedName>
</protein>
<dbReference type="Proteomes" id="UP000789342">
    <property type="component" value="Unassembled WGS sequence"/>
</dbReference>
<feature type="region of interest" description="Disordered" evidence="6">
    <location>
        <begin position="633"/>
        <end position="660"/>
    </location>
</feature>
<keyword evidence="2" id="KW-0963">Cytoplasm</keyword>